<evidence type="ECO:0000256" key="1">
    <source>
        <dbReference type="SAM" id="MobiDB-lite"/>
    </source>
</evidence>
<proteinExistence type="predicted"/>
<dbReference type="SMART" id="SM00460">
    <property type="entry name" value="TGc"/>
    <property type="match status" value="1"/>
</dbReference>
<reference evidence="5" key="1">
    <citation type="journal article" date="2019" name="Int. J. Syst. Evol. Microbiol.">
        <title>The Global Catalogue of Microorganisms (GCM) 10K type strain sequencing project: providing services to taxonomists for standard genome sequencing and annotation.</title>
        <authorList>
            <consortium name="The Broad Institute Genomics Platform"/>
            <consortium name="The Broad Institute Genome Sequencing Center for Infectious Disease"/>
            <person name="Wu L."/>
            <person name="Ma J."/>
        </authorList>
    </citation>
    <scope>NUCLEOTIDE SEQUENCE [LARGE SCALE GENOMIC DNA]</scope>
    <source>
        <strain evidence="5">JCM 10425</strain>
    </source>
</reference>
<dbReference type="InterPro" id="IPR052901">
    <property type="entry name" value="Bact_TGase-like"/>
</dbReference>
<organism evidence="4 5">
    <name type="scientific">Cryptosporangium japonicum</name>
    <dbReference type="NCBI Taxonomy" id="80872"/>
    <lineage>
        <taxon>Bacteria</taxon>
        <taxon>Bacillati</taxon>
        <taxon>Actinomycetota</taxon>
        <taxon>Actinomycetes</taxon>
        <taxon>Cryptosporangiales</taxon>
        <taxon>Cryptosporangiaceae</taxon>
        <taxon>Cryptosporangium</taxon>
    </lineage>
</organism>
<feature type="transmembrane region" description="Helical" evidence="2">
    <location>
        <begin position="612"/>
        <end position="639"/>
    </location>
</feature>
<keyword evidence="2" id="KW-0472">Membrane</keyword>
<feature type="transmembrane region" description="Helical" evidence="2">
    <location>
        <begin position="216"/>
        <end position="235"/>
    </location>
</feature>
<dbReference type="PANTHER" id="PTHR42736">
    <property type="entry name" value="PROTEIN-GLUTAMINE GAMMA-GLUTAMYLTRANSFERASE"/>
    <property type="match status" value="1"/>
</dbReference>
<dbReference type="Gene3D" id="3.10.620.30">
    <property type="match status" value="1"/>
</dbReference>
<feature type="compositionally biased region" description="Low complexity" evidence="1">
    <location>
        <begin position="578"/>
        <end position="589"/>
    </location>
</feature>
<dbReference type="SUPFAM" id="SSF54001">
    <property type="entry name" value="Cysteine proteinases"/>
    <property type="match status" value="1"/>
</dbReference>
<dbReference type="InterPro" id="IPR002931">
    <property type="entry name" value="Transglutaminase-like"/>
</dbReference>
<evidence type="ECO:0000256" key="2">
    <source>
        <dbReference type="SAM" id="Phobius"/>
    </source>
</evidence>
<dbReference type="EMBL" id="BAAAGX010000001">
    <property type="protein sequence ID" value="GAA0220243.1"/>
    <property type="molecule type" value="Genomic_DNA"/>
</dbReference>
<accession>A0ABP3D0P4</accession>
<keyword evidence="2" id="KW-1133">Transmembrane helix</keyword>
<evidence type="ECO:0000313" key="4">
    <source>
        <dbReference type="EMBL" id="GAA0220243.1"/>
    </source>
</evidence>
<comment type="caution">
    <text evidence="4">The sequence shown here is derived from an EMBL/GenBank/DDBJ whole genome shotgun (WGS) entry which is preliminary data.</text>
</comment>
<keyword evidence="2" id="KW-0812">Transmembrane</keyword>
<dbReference type="Pfam" id="PF11992">
    <property type="entry name" value="TgpA_N"/>
    <property type="match status" value="1"/>
</dbReference>
<dbReference type="Pfam" id="PF01841">
    <property type="entry name" value="Transglut_core"/>
    <property type="match status" value="1"/>
</dbReference>
<dbReference type="Proteomes" id="UP001500967">
    <property type="component" value="Unassembled WGS sequence"/>
</dbReference>
<feature type="transmembrane region" description="Helical" evidence="2">
    <location>
        <begin position="116"/>
        <end position="135"/>
    </location>
</feature>
<dbReference type="RefSeq" id="WP_344646773.1">
    <property type="nucleotide sequence ID" value="NZ_BAAAGX010000001.1"/>
</dbReference>
<feature type="transmembrane region" description="Helical" evidence="2">
    <location>
        <begin position="142"/>
        <end position="159"/>
    </location>
</feature>
<feature type="transmembrane region" description="Helical" evidence="2">
    <location>
        <begin position="31"/>
        <end position="49"/>
    </location>
</feature>
<dbReference type="InterPro" id="IPR038765">
    <property type="entry name" value="Papain-like_cys_pep_sf"/>
</dbReference>
<feature type="compositionally biased region" description="Basic and acidic residues" evidence="1">
    <location>
        <begin position="590"/>
        <end position="604"/>
    </location>
</feature>
<feature type="region of interest" description="Disordered" evidence="1">
    <location>
        <begin position="542"/>
        <end position="604"/>
    </location>
</feature>
<gene>
    <name evidence="4" type="ORF">GCM10009539_01910</name>
</gene>
<dbReference type="PANTHER" id="PTHR42736:SF1">
    <property type="entry name" value="PROTEIN-GLUTAMINE GAMMA-GLUTAMYLTRANSFERASE"/>
    <property type="match status" value="1"/>
</dbReference>
<evidence type="ECO:0000313" key="5">
    <source>
        <dbReference type="Proteomes" id="UP001500967"/>
    </source>
</evidence>
<feature type="transmembrane region" description="Helical" evidence="2">
    <location>
        <begin position="165"/>
        <end position="182"/>
    </location>
</feature>
<feature type="transmembrane region" description="Helical" evidence="2">
    <location>
        <begin position="56"/>
        <end position="75"/>
    </location>
</feature>
<keyword evidence="5" id="KW-1185">Reference proteome</keyword>
<name>A0ABP3D0P4_9ACTN</name>
<evidence type="ECO:0000259" key="3">
    <source>
        <dbReference type="SMART" id="SM00460"/>
    </source>
</evidence>
<protein>
    <submittedName>
        <fullName evidence="4">DUF3488 and transglutaminase-like domain-containing protein</fullName>
    </submittedName>
</protein>
<feature type="domain" description="Transglutaminase-like" evidence="3">
    <location>
        <begin position="475"/>
        <end position="544"/>
    </location>
</feature>
<sequence>MNRRTYVSAVAGVATLLCATSLRGVLEGWSWLPVVGGGVVVVTLAGIGARALRTPSWLQPVVGALAVLLYTTIVFGHDRFLGVIPTPATIVGLRADVSNAFADIAELAAPVPARPGILLLTVGGVGLVAILVDVLASVLGRAALAGLPLLGLYTVPVAVDRDGIGWLPFTLGAAGFCWLLAAEHGTTIRRWGRPFHAGTTGTEPSRTGGSLVAGRLAIFGIVLAVLIPAGVPALSAEGLHSLFENGLPGSGSGRTVTAINPVTQLRGQLTRDEPVDLLRVRTNDQQPFYLRLATLENFTGNGWTLRDMTAKQEARVRRGVPNVSGISGGTPTLSQETSVEVLGLTQSRYLPVYSNPTSIDVDGDWRFDRGSEAVFSTADTTKGLRYRFESRRVQYSPGLLRDAAKLNAGDSTVKRYTELKNPDASVKQQVNALVAGKSTEYDKAVAINNFFSKENGFEYDLQTAAGTSESAIVSFLDNRRGYCEQYASAMAYMARLAGLPARVAIGFGYGTPQDGSWLITSHDAHAWVEIMFPGIGWVPFDPTPPSGTGNTGDLSWVNGGASDPGESTEQTPVEEEQAAAAPTEEAAAPEAREPLDADAAAGKKEDEKSRPLLSLILLILAWAFGVLAVVALVMTPAIVRHWVRAKRLASLNHGDPAAAAHAAWDEVIDTLVDLDGPAEAGETPRGLSQRLRADGFDESAQGALRLLASAEEQARYAPRVHAVPGLAQAVVTVRAALHQRSPKGRRFRAEFVPASTLERAGSAVRSLPSKARRQ</sequence>
<dbReference type="InterPro" id="IPR021878">
    <property type="entry name" value="TgpA_N"/>
</dbReference>